<protein>
    <submittedName>
        <fullName evidence="1">Uncharacterized protein</fullName>
    </submittedName>
</protein>
<reference evidence="1" key="1">
    <citation type="journal article" date="2023" name="G3 (Bethesda)">
        <title>Whole genome assemblies of Zophobas morio and Tenebrio molitor.</title>
        <authorList>
            <person name="Kaur S."/>
            <person name="Stinson S.A."/>
            <person name="diCenzo G.C."/>
        </authorList>
    </citation>
    <scope>NUCLEOTIDE SEQUENCE</scope>
    <source>
        <strain evidence="1">QUZm001</strain>
    </source>
</reference>
<name>A0AA38ML75_9CUCU</name>
<dbReference type="Proteomes" id="UP001168821">
    <property type="component" value="Unassembled WGS sequence"/>
</dbReference>
<comment type="caution">
    <text evidence="1">The sequence shown here is derived from an EMBL/GenBank/DDBJ whole genome shotgun (WGS) entry which is preliminary data.</text>
</comment>
<sequence>MERTFQLIDCKDKIKDLDDYGTTKLLWLLGMCPLIVNEHQTSYEAISLCNEEKFILIGSGTKEEHSLSRTVFQNLSDLDLNSMIYKDITRTFNCLLQGKQEVSLEFLIEPNENIRRVAIINDLVKMLDGPYPLGQQKEVIPKPYISRLLSVKHIDIKYFKTVNKDTLLVIDCTDKFDKIKNKIGNFNLIDISLFLRDDVKNSKSPKYASSYKPLYYTSPCNYKNFTSGSDVYISEKCSHED</sequence>
<gene>
    <name evidence="1" type="ORF">Zmor_011495</name>
</gene>
<evidence type="ECO:0000313" key="1">
    <source>
        <dbReference type="EMBL" id="KAJ3659828.1"/>
    </source>
</evidence>
<accession>A0AA38ML75</accession>
<evidence type="ECO:0000313" key="2">
    <source>
        <dbReference type="Proteomes" id="UP001168821"/>
    </source>
</evidence>
<dbReference type="AlphaFoldDB" id="A0AA38ML75"/>
<proteinExistence type="predicted"/>
<keyword evidence="2" id="KW-1185">Reference proteome</keyword>
<organism evidence="1 2">
    <name type="scientific">Zophobas morio</name>
    <dbReference type="NCBI Taxonomy" id="2755281"/>
    <lineage>
        <taxon>Eukaryota</taxon>
        <taxon>Metazoa</taxon>
        <taxon>Ecdysozoa</taxon>
        <taxon>Arthropoda</taxon>
        <taxon>Hexapoda</taxon>
        <taxon>Insecta</taxon>
        <taxon>Pterygota</taxon>
        <taxon>Neoptera</taxon>
        <taxon>Endopterygota</taxon>
        <taxon>Coleoptera</taxon>
        <taxon>Polyphaga</taxon>
        <taxon>Cucujiformia</taxon>
        <taxon>Tenebrionidae</taxon>
        <taxon>Zophobas</taxon>
    </lineage>
</organism>
<dbReference type="EMBL" id="JALNTZ010000003">
    <property type="protein sequence ID" value="KAJ3659828.1"/>
    <property type="molecule type" value="Genomic_DNA"/>
</dbReference>